<dbReference type="InterPro" id="IPR029057">
    <property type="entry name" value="PRTase-like"/>
</dbReference>
<dbReference type="RefSeq" id="WP_137908759.1">
    <property type="nucleotide sequence ID" value="NZ_BJCF01000036.1"/>
</dbReference>
<evidence type="ECO:0000313" key="2">
    <source>
        <dbReference type="EMBL" id="GCL43256.1"/>
    </source>
</evidence>
<sequence length="220" mass="23953">MLQKFRNRTEAGKLLAAQLTEYAHCPDILVLGLPRGGVPVAYEVAKELNAPLDICLVRKLGVPGHKELAMGAIATGGVRVMNENVVDSLHISQATIDQVVAIEMRELDRRRHAYRGNSPLAEVKNHIIILVDDGIATGATIRAAIATLKKQQPQKLVVAVPVAAVSTCEELKAEVDQVISVITPNNLYAIGIWYEDFRQTTDAEVCEILTTQKLLVAKDS</sequence>
<evidence type="ECO:0000313" key="3">
    <source>
        <dbReference type="Proteomes" id="UP000299367"/>
    </source>
</evidence>
<dbReference type="Proteomes" id="UP000299367">
    <property type="component" value="Unassembled WGS sequence"/>
</dbReference>
<dbReference type="AlphaFoldDB" id="A0A480AGR4"/>
<dbReference type="EMBL" id="BJCF01000036">
    <property type="protein sequence ID" value="GCL43256.1"/>
    <property type="molecule type" value="Genomic_DNA"/>
</dbReference>
<name>A0A480AGR4_9CYAN</name>
<dbReference type="CDD" id="cd06223">
    <property type="entry name" value="PRTases_typeI"/>
    <property type="match status" value="1"/>
</dbReference>
<dbReference type="Gene3D" id="3.40.50.2020">
    <property type="match status" value="1"/>
</dbReference>
<dbReference type="GO" id="GO:0016757">
    <property type="term" value="F:glycosyltransferase activity"/>
    <property type="evidence" value="ECO:0007669"/>
    <property type="project" value="UniProtKB-KW"/>
</dbReference>
<dbReference type="InterPro" id="IPR000836">
    <property type="entry name" value="PRTase_dom"/>
</dbReference>
<proteinExistence type="predicted"/>
<comment type="caution">
    <text evidence="2">The sequence shown here is derived from an EMBL/GenBank/DDBJ whole genome shotgun (WGS) entry which is preliminary data.</text>
</comment>
<dbReference type="OrthoDB" id="9810066at2"/>
<reference evidence="3" key="1">
    <citation type="submission" date="2019-02" db="EMBL/GenBank/DDBJ databases">
        <title>Draft genome sequence of Dolichospermum planctonicum NIES-80.</title>
        <authorList>
            <person name="Yamaguchi H."/>
            <person name="Suzuki S."/>
            <person name="Kawachi M."/>
        </authorList>
    </citation>
    <scope>NUCLEOTIDE SEQUENCE [LARGE SCALE GENOMIC DNA]</scope>
    <source>
        <strain evidence="3">NIES-80</strain>
    </source>
</reference>
<gene>
    <name evidence="2" type="ORF">NIES80_29690</name>
</gene>
<dbReference type="Pfam" id="PF00156">
    <property type="entry name" value="Pribosyltran"/>
    <property type="match status" value="1"/>
</dbReference>
<keyword evidence="2" id="KW-0328">Glycosyltransferase</keyword>
<keyword evidence="2" id="KW-0808">Transferase</keyword>
<dbReference type="Gene3D" id="3.30.1310.20">
    <property type="entry name" value="PRTase-like"/>
    <property type="match status" value="1"/>
</dbReference>
<evidence type="ECO:0000259" key="1">
    <source>
        <dbReference type="Pfam" id="PF00156"/>
    </source>
</evidence>
<dbReference type="SUPFAM" id="SSF53271">
    <property type="entry name" value="PRTase-like"/>
    <property type="match status" value="1"/>
</dbReference>
<feature type="domain" description="Phosphoribosyltransferase" evidence="1">
    <location>
        <begin position="10"/>
        <end position="185"/>
    </location>
</feature>
<protein>
    <submittedName>
        <fullName evidence="2">Phosphoribosyltransferase</fullName>
    </submittedName>
</protein>
<accession>A0A480AGR4</accession>
<organism evidence="2 3">
    <name type="scientific">Dolichospermum planctonicum</name>
    <dbReference type="NCBI Taxonomy" id="136072"/>
    <lineage>
        <taxon>Bacteria</taxon>
        <taxon>Bacillati</taxon>
        <taxon>Cyanobacteriota</taxon>
        <taxon>Cyanophyceae</taxon>
        <taxon>Nostocales</taxon>
        <taxon>Aphanizomenonaceae</taxon>
        <taxon>Dolichospermum</taxon>
    </lineage>
</organism>